<evidence type="ECO:0000313" key="1">
    <source>
        <dbReference type="EMBL" id="SVA38435.1"/>
    </source>
</evidence>
<reference evidence="1" key="1">
    <citation type="submission" date="2018-05" db="EMBL/GenBank/DDBJ databases">
        <authorList>
            <person name="Lanie J.A."/>
            <person name="Ng W.-L."/>
            <person name="Kazmierczak K.M."/>
            <person name="Andrzejewski T.M."/>
            <person name="Davidsen T.M."/>
            <person name="Wayne K.J."/>
            <person name="Tettelin H."/>
            <person name="Glass J.I."/>
            <person name="Rusch D."/>
            <person name="Podicherti R."/>
            <person name="Tsui H.-C.T."/>
            <person name="Winkler M.E."/>
        </authorList>
    </citation>
    <scope>NUCLEOTIDE SEQUENCE</scope>
</reference>
<accession>A0A381VDK8</accession>
<sequence length="33" mass="3925">MEHQHRSAEKQAIKGVILPTGAVYRYDRRTKQR</sequence>
<organism evidence="1">
    <name type="scientific">marine metagenome</name>
    <dbReference type="NCBI Taxonomy" id="408172"/>
    <lineage>
        <taxon>unclassified sequences</taxon>
        <taxon>metagenomes</taxon>
        <taxon>ecological metagenomes</taxon>
    </lineage>
</organism>
<proteinExistence type="predicted"/>
<gene>
    <name evidence="1" type="ORF">METZ01_LOCUS91289</name>
</gene>
<dbReference type="EMBL" id="UINC01008543">
    <property type="protein sequence ID" value="SVA38435.1"/>
    <property type="molecule type" value="Genomic_DNA"/>
</dbReference>
<name>A0A381VDK8_9ZZZZ</name>
<dbReference type="AlphaFoldDB" id="A0A381VDK8"/>
<protein>
    <submittedName>
        <fullName evidence="1">Uncharacterized protein</fullName>
    </submittedName>
</protein>